<dbReference type="AlphaFoldDB" id="A0A7W6MR27"/>
<evidence type="ECO:0008006" key="6">
    <source>
        <dbReference type="Google" id="ProtNLM"/>
    </source>
</evidence>
<dbReference type="RefSeq" id="WP_183210250.1">
    <property type="nucleotide sequence ID" value="NZ_JAAAMM010000005.1"/>
</dbReference>
<dbReference type="SUPFAM" id="SSF55961">
    <property type="entry name" value="Bet v1-like"/>
    <property type="match status" value="1"/>
</dbReference>
<dbReference type="Proteomes" id="UP000588647">
    <property type="component" value="Unassembled WGS sequence"/>
</dbReference>
<dbReference type="PANTHER" id="PTHR42815:SF2">
    <property type="entry name" value="FAD-BINDING, PUTATIVE (AFU_ORTHOLOGUE AFUA_6G07600)-RELATED"/>
    <property type="match status" value="1"/>
</dbReference>
<dbReference type="EMBL" id="JACIEM010000005">
    <property type="protein sequence ID" value="MBB4004650.1"/>
    <property type="molecule type" value="Genomic_DNA"/>
</dbReference>
<dbReference type="Gene3D" id="3.30.530.20">
    <property type="match status" value="1"/>
</dbReference>
<evidence type="ECO:0000259" key="2">
    <source>
        <dbReference type="Pfam" id="PF01243"/>
    </source>
</evidence>
<evidence type="ECO:0000256" key="1">
    <source>
        <dbReference type="ARBA" id="ARBA00006817"/>
    </source>
</evidence>
<feature type="domain" description="Pyridoxamine 5'-phosphate oxidase N-terminal" evidence="2">
    <location>
        <begin position="206"/>
        <end position="303"/>
    </location>
</feature>
<dbReference type="Pfam" id="PF01243">
    <property type="entry name" value="PNPOx_N"/>
    <property type="match status" value="1"/>
</dbReference>
<keyword evidence="5" id="KW-1185">Reference proteome</keyword>
<organism evidence="4 5">
    <name type="scientific">Aurantimonas endophytica</name>
    <dbReference type="NCBI Taxonomy" id="1522175"/>
    <lineage>
        <taxon>Bacteria</taxon>
        <taxon>Pseudomonadati</taxon>
        <taxon>Pseudomonadota</taxon>
        <taxon>Alphaproteobacteria</taxon>
        <taxon>Hyphomicrobiales</taxon>
        <taxon>Aurantimonadaceae</taxon>
        <taxon>Aurantimonas</taxon>
    </lineage>
</organism>
<comment type="similarity">
    <text evidence="1">Belongs to the AHA1 family.</text>
</comment>
<protein>
    <recommendedName>
        <fullName evidence="6">Pyridoxamine 5'-phosphate oxidase putative domain-containing protein</fullName>
    </recommendedName>
</protein>
<dbReference type="InterPro" id="IPR012349">
    <property type="entry name" value="Split_barrel_FMN-bd"/>
</dbReference>
<feature type="domain" description="Activator of Hsp90 ATPase homologue 1/2-like C-terminal" evidence="3">
    <location>
        <begin position="23"/>
        <end position="151"/>
    </location>
</feature>
<dbReference type="SUPFAM" id="SSF50475">
    <property type="entry name" value="FMN-binding split barrel"/>
    <property type="match status" value="1"/>
</dbReference>
<evidence type="ECO:0000313" key="4">
    <source>
        <dbReference type="EMBL" id="MBB4004650.1"/>
    </source>
</evidence>
<proteinExistence type="inferred from homology"/>
<dbReference type="Gene3D" id="2.30.110.10">
    <property type="entry name" value="Electron Transport, Fmn-binding Protein, Chain A"/>
    <property type="match status" value="1"/>
</dbReference>
<dbReference type="PANTHER" id="PTHR42815">
    <property type="entry name" value="FAD-BINDING, PUTATIVE (AFU_ORTHOLOGUE AFUA_6G07600)-RELATED"/>
    <property type="match status" value="1"/>
</dbReference>
<gene>
    <name evidence="4" type="ORF">GGR03_003745</name>
</gene>
<name>A0A7W6MR27_9HYPH</name>
<dbReference type="InterPro" id="IPR011576">
    <property type="entry name" value="Pyridox_Oxase_N"/>
</dbReference>
<accession>A0A7W6MR27</accession>
<reference evidence="4 5" key="1">
    <citation type="submission" date="2020-08" db="EMBL/GenBank/DDBJ databases">
        <title>Genomic Encyclopedia of Type Strains, Phase IV (KMG-IV): sequencing the most valuable type-strain genomes for metagenomic binning, comparative biology and taxonomic classification.</title>
        <authorList>
            <person name="Goeker M."/>
        </authorList>
    </citation>
    <scope>NUCLEOTIDE SEQUENCE [LARGE SCALE GENOMIC DNA]</scope>
    <source>
        <strain evidence="4 5">DSM 103570</strain>
    </source>
</reference>
<evidence type="ECO:0000313" key="5">
    <source>
        <dbReference type="Proteomes" id="UP000588647"/>
    </source>
</evidence>
<dbReference type="CDD" id="cd07814">
    <property type="entry name" value="SRPBCC_CalC_Aha1-like"/>
    <property type="match status" value="1"/>
</dbReference>
<dbReference type="InterPro" id="IPR023393">
    <property type="entry name" value="START-like_dom_sf"/>
</dbReference>
<dbReference type="Pfam" id="PF08327">
    <property type="entry name" value="AHSA1"/>
    <property type="match status" value="1"/>
</dbReference>
<sequence length="389" mass="42922">MTSPDRPTPANTSVSIALVRRLNASIHLAYTACTDPKWLSRWLTPGAGRIRSARTDLRCGGTFRLDGTDPDGAPYEVSGYFTEIIPNKRIVLTWNYDGANAALGGSTSKVEIELRGLGADACELTLTHSQLSGSEAGETYQAAWGICLDRLRWSSDPKQETTNFRVPFGAMADIYGDRHRALQDAFDSRRLANRLRKVTVSTSLDADQRGFVAACDMVFLSTVDHRGFPTCSYKGGAPGFVQVADERTLLLPSYDGNGMYLSTGNVSANPKIGLLFIDFENPRRLRIHGTATIQRDQAALTAFPGAELMMVVRILEIFPNCPRYVHRYRRVAASPSLPDNQGVSEVAPWKNLDFIRDAIPHRDRARLEKAGVKPVNREQYLAQANKGDD</sequence>
<evidence type="ECO:0000259" key="3">
    <source>
        <dbReference type="Pfam" id="PF08327"/>
    </source>
</evidence>
<dbReference type="InterPro" id="IPR013538">
    <property type="entry name" value="ASHA1/2-like_C"/>
</dbReference>
<comment type="caution">
    <text evidence="4">The sequence shown here is derived from an EMBL/GenBank/DDBJ whole genome shotgun (WGS) entry which is preliminary data.</text>
</comment>